<proteinExistence type="predicted"/>
<evidence type="ECO:0000313" key="2">
    <source>
        <dbReference type="Ensembl" id="ENSPMGP00000018695.1"/>
    </source>
</evidence>
<dbReference type="Proteomes" id="UP000261520">
    <property type="component" value="Unplaced"/>
</dbReference>
<organism evidence="2 3">
    <name type="scientific">Periophthalmus magnuspinnatus</name>
    <dbReference type="NCBI Taxonomy" id="409849"/>
    <lineage>
        <taxon>Eukaryota</taxon>
        <taxon>Metazoa</taxon>
        <taxon>Chordata</taxon>
        <taxon>Craniata</taxon>
        <taxon>Vertebrata</taxon>
        <taxon>Euteleostomi</taxon>
        <taxon>Actinopterygii</taxon>
        <taxon>Neopterygii</taxon>
        <taxon>Teleostei</taxon>
        <taxon>Neoteleostei</taxon>
        <taxon>Acanthomorphata</taxon>
        <taxon>Gobiaria</taxon>
        <taxon>Gobiiformes</taxon>
        <taxon>Gobioidei</taxon>
        <taxon>Gobiidae</taxon>
        <taxon>Oxudercinae</taxon>
        <taxon>Periophthalmus</taxon>
    </lineage>
</organism>
<dbReference type="PANTHER" id="PTHR34648">
    <property type="entry name" value="CLOCK-INTERACTING PACEMAKER"/>
    <property type="match status" value="1"/>
</dbReference>
<dbReference type="GO" id="GO:0042754">
    <property type="term" value="P:negative regulation of circadian rhythm"/>
    <property type="evidence" value="ECO:0007669"/>
    <property type="project" value="InterPro"/>
</dbReference>
<dbReference type="Pfam" id="PF15800">
    <property type="entry name" value="CiPC"/>
    <property type="match status" value="1"/>
</dbReference>
<dbReference type="GO" id="GO:0045892">
    <property type="term" value="P:negative regulation of DNA-templated transcription"/>
    <property type="evidence" value="ECO:0007669"/>
    <property type="project" value="InterPro"/>
</dbReference>
<feature type="compositionally biased region" description="Low complexity" evidence="1">
    <location>
        <begin position="8"/>
        <end position="19"/>
    </location>
</feature>
<reference evidence="2" key="1">
    <citation type="submission" date="2025-08" db="UniProtKB">
        <authorList>
            <consortium name="Ensembl"/>
        </authorList>
    </citation>
    <scope>IDENTIFICATION</scope>
</reference>
<feature type="region of interest" description="Disordered" evidence="1">
    <location>
        <begin position="1"/>
        <end position="55"/>
    </location>
</feature>
<keyword evidence="3" id="KW-1185">Reference proteome</keyword>
<sequence length="295" mass="32146">MPREQPGSDETSSSDSSTKNAKDKSNSTAVEELHGAAHDNRRSCSEKDSGYSGESKQIIAVNEKLTPHIVQKNGQLLWSSGASPNVPGSNPLLLLRPSNPPALQPRPPGPTSTTVKMKNPAYLPILNSYPRIAPHPNKKPPDKTSPPAESDNQSKRVCIESSSPQVQCARKICANNIVTSSSSAPASTTKLTSSTELNKTSVINTRHRHVVNTVQVLKQSGLLDITLRTKELMRQSSATWRDVAQLRQHSDLLCQMASSSSQNPSNMTALLSLHRKMSESGLYKILLYLTRPLLR</sequence>
<dbReference type="AlphaFoldDB" id="A0A3B4APS3"/>
<reference evidence="2" key="2">
    <citation type="submission" date="2025-09" db="UniProtKB">
        <authorList>
            <consortium name="Ensembl"/>
        </authorList>
    </citation>
    <scope>IDENTIFICATION</scope>
</reference>
<evidence type="ECO:0000313" key="3">
    <source>
        <dbReference type="Proteomes" id="UP000261520"/>
    </source>
</evidence>
<dbReference type="Ensembl" id="ENSPMGT00000019940.1">
    <property type="protein sequence ID" value="ENSPMGP00000018695.1"/>
    <property type="gene ID" value="ENSPMGG00000015249.1"/>
</dbReference>
<evidence type="ECO:0000256" key="1">
    <source>
        <dbReference type="SAM" id="MobiDB-lite"/>
    </source>
</evidence>
<feature type="compositionally biased region" description="Pro residues" evidence="1">
    <location>
        <begin position="98"/>
        <end position="110"/>
    </location>
</feature>
<feature type="compositionally biased region" description="Basic and acidic residues" evidence="1">
    <location>
        <begin position="20"/>
        <end position="49"/>
    </location>
</feature>
<name>A0A3B4APS3_9GOBI</name>
<protein>
    <recommendedName>
        <fullName evidence="4">CLOCK-interacting pacemaker b</fullName>
    </recommendedName>
</protein>
<dbReference type="PANTHER" id="PTHR34648:SF7">
    <property type="entry name" value="SI:CH211-132B12.7"/>
    <property type="match status" value="1"/>
</dbReference>
<evidence type="ECO:0008006" key="4">
    <source>
        <dbReference type="Google" id="ProtNLM"/>
    </source>
</evidence>
<feature type="compositionally biased region" description="Low complexity" evidence="1">
    <location>
        <begin position="87"/>
        <end position="97"/>
    </location>
</feature>
<dbReference type="InterPro" id="IPR031602">
    <property type="entry name" value="CIPC"/>
</dbReference>
<dbReference type="GO" id="GO:0005634">
    <property type="term" value="C:nucleus"/>
    <property type="evidence" value="ECO:0007669"/>
    <property type="project" value="TreeGrafter"/>
</dbReference>
<feature type="region of interest" description="Disordered" evidence="1">
    <location>
        <begin position="78"/>
        <end position="158"/>
    </location>
</feature>
<accession>A0A3B4APS3</accession>